<keyword evidence="1" id="KW-0472">Membrane</keyword>
<protein>
    <submittedName>
        <fullName evidence="2">Uncharacterized protein</fullName>
    </submittedName>
</protein>
<evidence type="ECO:0000256" key="1">
    <source>
        <dbReference type="SAM" id="Phobius"/>
    </source>
</evidence>
<comment type="caution">
    <text evidence="2">The sequence shown here is derived from an EMBL/GenBank/DDBJ whole genome shotgun (WGS) entry which is preliminary data.</text>
</comment>
<name>A0ABS1H6X9_9BACL</name>
<organism evidence="2 3">
    <name type="scientific">Viridibacillus soli</name>
    <dbReference type="NCBI Taxonomy" id="2798301"/>
    <lineage>
        <taxon>Bacteria</taxon>
        <taxon>Bacillati</taxon>
        <taxon>Bacillota</taxon>
        <taxon>Bacilli</taxon>
        <taxon>Bacillales</taxon>
        <taxon>Caryophanaceae</taxon>
        <taxon>Viridibacillus</taxon>
    </lineage>
</organism>
<evidence type="ECO:0000313" key="3">
    <source>
        <dbReference type="Proteomes" id="UP000618943"/>
    </source>
</evidence>
<dbReference type="RefSeq" id="WP_200748937.1">
    <property type="nucleotide sequence ID" value="NZ_JAEOAH010000011.1"/>
</dbReference>
<feature type="transmembrane region" description="Helical" evidence="1">
    <location>
        <begin position="7"/>
        <end position="27"/>
    </location>
</feature>
<accession>A0ABS1H6X9</accession>
<keyword evidence="3" id="KW-1185">Reference proteome</keyword>
<evidence type="ECO:0000313" key="2">
    <source>
        <dbReference type="EMBL" id="MBK3495169.1"/>
    </source>
</evidence>
<dbReference type="EMBL" id="JAEOAH010000011">
    <property type="protein sequence ID" value="MBK3495169.1"/>
    <property type="molecule type" value="Genomic_DNA"/>
</dbReference>
<keyword evidence="1" id="KW-0812">Transmembrane</keyword>
<reference evidence="2 3" key="1">
    <citation type="submission" date="2020-12" db="EMBL/GenBank/DDBJ databases">
        <title>YIM B01967 draft genome.</title>
        <authorList>
            <person name="Yan X."/>
        </authorList>
    </citation>
    <scope>NUCLEOTIDE SEQUENCE [LARGE SCALE GENOMIC DNA]</scope>
    <source>
        <strain evidence="2 3">YIM B01967</strain>
    </source>
</reference>
<sequence>MKNLTKTTIILSSLVAVLIISLGYVLYLNQWHQKQYFLDNTQSSLVELQGIIAFQEDENWENPQLISNKLQIIIDDLWYGTTSYTFPSKVLNKEELTMLVTIANTLQQLPNNDVYAIAEWSKEDIEKAKIVNNALIKADLKMETTILVDWETFIKQCAIFKEELSKIHSL</sequence>
<gene>
    <name evidence="2" type="ORF">JFL43_09935</name>
</gene>
<proteinExistence type="predicted"/>
<keyword evidence="1" id="KW-1133">Transmembrane helix</keyword>
<dbReference type="Proteomes" id="UP000618943">
    <property type="component" value="Unassembled WGS sequence"/>
</dbReference>